<name>A0A344J5F1_9GAMM</name>
<keyword evidence="1" id="KW-0472">Membrane</keyword>
<dbReference type="Proteomes" id="UP000251842">
    <property type="component" value="Chromosome"/>
</dbReference>
<proteinExistence type="predicted"/>
<dbReference type="OrthoDB" id="6049234at2"/>
<evidence type="ECO:0000256" key="1">
    <source>
        <dbReference type="SAM" id="Phobius"/>
    </source>
</evidence>
<evidence type="ECO:0000313" key="3">
    <source>
        <dbReference type="Proteomes" id="UP000251842"/>
    </source>
</evidence>
<dbReference type="EMBL" id="CP029556">
    <property type="protein sequence ID" value="AXA84261.1"/>
    <property type="molecule type" value="Genomic_DNA"/>
</dbReference>
<reference evidence="3" key="1">
    <citation type="submission" date="2018-05" db="EMBL/GenBank/DDBJ databases">
        <title>Luteimonas pekinense sp. nov., isolated from human Meibomian gland secretions, Beijing, China.</title>
        <authorList>
            <person name="Wen T."/>
            <person name="Bai H."/>
            <person name="Lv H."/>
        </authorList>
    </citation>
    <scope>NUCLEOTIDE SEQUENCE [LARGE SCALE GENOMIC DNA]</scope>
    <source>
        <strain evidence="3">83-4</strain>
    </source>
</reference>
<dbReference type="AlphaFoldDB" id="A0A344J5F1"/>
<accession>A0A344J5F1</accession>
<dbReference type="RefSeq" id="WP_112926474.1">
    <property type="nucleotide sequence ID" value="NZ_CP029556.1"/>
</dbReference>
<protein>
    <submittedName>
        <fullName evidence="2">Uncharacterized protein</fullName>
    </submittedName>
</protein>
<keyword evidence="3" id="KW-1185">Reference proteome</keyword>
<keyword evidence="1" id="KW-0812">Transmembrane</keyword>
<gene>
    <name evidence="2" type="ORF">DCD74_05740</name>
</gene>
<evidence type="ECO:0000313" key="2">
    <source>
        <dbReference type="EMBL" id="AXA84261.1"/>
    </source>
</evidence>
<sequence>MNETPGIESVPPVTAPVHGDAMAAMPARGTPGWWSWLLAELRQDPAHALTLAYMAVSILGVWASFWFFRSFGVGILDYMSPSDYLTAGLRDPSHLIVVVAAYFLARWVSWPHRAWLRDPEGYLALRARSRMSRLLLPGDPDRFNRWLRDRVGWGGFTAVGAVMYGVLTLGLCMSMAVAVNKAEQIRAGGGHAVRVTLAGRDAPEPGSARMLGAVGDFVFLYWPATRRAEALALANAARVESLRPAPRPAARKP</sequence>
<dbReference type="KEGG" id="lue:DCD74_05740"/>
<feature type="transmembrane region" description="Helical" evidence="1">
    <location>
        <begin position="46"/>
        <end position="68"/>
    </location>
</feature>
<organism evidence="2 3">
    <name type="scientific">Solilutibacter oculi</name>
    <dbReference type="NCBI Taxonomy" id="2698682"/>
    <lineage>
        <taxon>Bacteria</taxon>
        <taxon>Pseudomonadati</taxon>
        <taxon>Pseudomonadota</taxon>
        <taxon>Gammaproteobacteria</taxon>
        <taxon>Lysobacterales</taxon>
        <taxon>Lysobacteraceae</taxon>
        <taxon>Solilutibacter</taxon>
    </lineage>
</organism>
<keyword evidence="1" id="KW-1133">Transmembrane helix</keyword>
<feature type="transmembrane region" description="Helical" evidence="1">
    <location>
        <begin position="153"/>
        <end position="179"/>
    </location>
</feature>